<dbReference type="InterPro" id="IPR018060">
    <property type="entry name" value="HTH_AraC"/>
</dbReference>
<dbReference type="PANTHER" id="PTHR43280">
    <property type="entry name" value="ARAC-FAMILY TRANSCRIPTIONAL REGULATOR"/>
    <property type="match status" value="1"/>
</dbReference>
<evidence type="ECO:0000313" key="6">
    <source>
        <dbReference type="Proteomes" id="UP001056756"/>
    </source>
</evidence>
<evidence type="ECO:0000256" key="2">
    <source>
        <dbReference type="ARBA" id="ARBA00023125"/>
    </source>
</evidence>
<dbReference type="Gene3D" id="1.10.10.60">
    <property type="entry name" value="Homeodomain-like"/>
    <property type="match status" value="2"/>
</dbReference>
<dbReference type="InterPro" id="IPR003313">
    <property type="entry name" value="AraC-bd"/>
</dbReference>
<dbReference type="KEGG" id="plig:NAG76_12350"/>
<proteinExistence type="predicted"/>
<protein>
    <submittedName>
        <fullName evidence="5">Helix-turn-helix transcriptional regulator</fullName>
    </submittedName>
</protein>
<dbReference type="InterPro" id="IPR020449">
    <property type="entry name" value="Tscrpt_reg_AraC-type_HTH"/>
</dbReference>
<name>A0A9J6Z9M7_9BACL</name>
<dbReference type="SMART" id="SM00342">
    <property type="entry name" value="HTH_ARAC"/>
    <property type="match status" value="1"/>
</dbReference>
<dbReference type="GO" id="GO:0003700">
    <property type="term" value="F:DNA-binding transcription factor activity"/>
    <property type="evidence" value="ECO:0007669"/>
    <property type="project" value="InterPro"/>
</dbReference>
<dbReference type="PANTHER" id="PTHR43280:SF2">
    <property type="entry name" value="HTH-TYPE TRANSCRIPTIONAL REGULATOR EXSA"/>
    <property type="match status" value="1"/>
</dbReference>
<keyword evidence="1" id="KW-0805">Transcription regulation</keyword>
<dbReference type="Proteomes" id="UP001056756">
    <property type="component" value="Chromosome"/>
</dbReference>
<evidence type="ECO:0000313" key="5">
    <source>
        <dbReference type="EMBL" id="URN92656.1"/>
    </source>
</evidence>
<dbReference type="PROSITE" id="PS00041">
    <property type="entry name" value="HTH_ARAC_FAMILY_1"/>
    <property type="match status" value="1"/>
</dbReference>
<dbReference type="AlphaFoldDB" id="A0A9J6Z9M7"/>
<keyword evidence="2" id="KW-0238">DNA-binding</keyword>
<dbReference type="InterPro" id="IPR037923">
    <property type="entry name" value="HTH-like"/>
</dbReference>
<dbReference type="InterPro" id="IPR009057">
    <property type="entry name" value="Homeodomain-like_sf"/>
</dbReference>
<feature type="domain" description="HTH araC/xylS-type" evidence="4">
    <location>
        <begin position="193"/>
        <end position="291"/>
    </location>
</feature>
<dbReference type="SUPFAM" id="SSF46689">
    <property type="entry name" value="Homeodomain-like"/>
    <property type="match status" value="1"/>
</dbReference>
<dbReference type="Pfam" id="PF12833">
    <property type="entry name" value="HTH_18"/>
    <property type="match status" value="1"/>
</dbReference>
<sequence>MSDLIMHFVTPPIPYFIDSGKHTFLPGERHVSRYSINVFDIIIITKGKLFIGENDNEWILHKNEAIILRPDAHHYGTTPCEEETEITWIHFQTFGAWDEMKSIDECYENQITLFEKHKQQAYLNHCEVSSIFIPKKLKLSSKSMNDLTEFYSLDNDPRSLRNWKKQTAFQTFMQNINYESAISINSTAIQLAEKIELFIRQNYTSKITNSVLKAEFNYHPNYLAKCMLKVYLVTPMDYLLQYRIEQAKKLLIQTDWSIARIADELGFSTPAYFSSVFTNKQGISPANFRKREFRKPELR</sequence>
<dbReference type="Pfam" id="PF02311">
    <property type="entry name" value="AraC_binding"/>
    <property type="match status" value="1"/>
</dbReference>
<dbReference type="Gene3D" id="2.60.120.280">
    <property type="entry name" value="Regulatory protein AraC"/>
    <property type="match status" value="1"/>
</dbReference>
<dbReference type="SUPFAM" id="SSF51215">
    <property type="entry name" value="Regulatory protein AraC"/>
    <property type="match status" value="1"/>
</dbReference>
<accession>A0A9J6Z9M7</accession>
<reference evidence="5" key="1">
    <citation type="submission" date="2022-05" db="EMBL/GenBank/DDBJ databases">
        <title>Novel bacterial taxa in a minimal lignocellulolytic consortium and its capacity to transform plastics disclosed by genome-resolved metagenomics.</title>
        <authorList>
            <person name="Rodriguez C.A.D."/>
            <person name="Diaz-Garcia L."/>
            <person name="Herrera K."/>
            <person name="Tarazona N.A."/>
            <person name="Sproer C."/>
            <person name="Overmann J."/>
            <person name="Jimenez D.J."/>
        </authorList>
    </citation>
    <scope>NUCLEOTIDE SEQUENCE</scope>
    <source>
        <strain evidence="5">MAG5</strain>
    </source>
</reference>
<dbReference type="PROSITE" id="PS01124">
    <property type="entry name" value="HTH_ARAC_FAMILY_2"/>
    <property type="match status" value="1"/>
</dbReference>
<evidence type="ECO:0000256" key="3">
    <source>
        <dbReference type="ARBA" id="ARBA00023163"/>
    </source>
</evidence>
<dbReference type="GO" id="GO:0043565">
    <property type="term" value="F:sequence-specific DNA binding"/>
    <property type="evidence" value="ECO:0007669"/>
    <property type="project" value="InterPro"/>
</dbReference>
<organism evidence="5 6">
    <name type="scientific">Candidatus Pristimantibacillus lignocellulolyticus</name>
    <dbReference type="NCBI Taxonomy" id="2994561"/>
    <lineage>
        <taxon>Bacteria</taxon>
        <taxon>Bacillati</taxon>
        <taxon>Bacillota</taxon>
        <taxon>Bacilli</taxon>
        <taxon>Bacillales</taxon>
        <taxon>Paenibacillaceae</taxon>
        <taxon>Candidatus Pristimantibacillus</taxon>
    </lineage>
</organism>
<gene>
    <name evidence="5" type="ORF">NAG76_12350</name>
</gene>
<evidence type="ECO:0000259" key="4">
    <source>
        <dbReference type="PROSITE" id="PS01124"/>
    </source>
</evidence>
<dbReference type="PRINTS" id="PR00032">
    <property type="entry name" value="HTHARAC"/>
</dbReference>
<keyword evidence="3" id="KW-0804">Transcription</keyword>
<dbReference type="InterPro" id="IPR018062">
    <property type="entry name" value="HTH_AraC-typ_CS"/>
</dbReference>
<dbReference type="EMBL" id="CP097899">
    <property type="protein sequence ID" value="URN92656.1"/>
    <property type="molecule type" value="Genomic_DNA"/>
</dbReference>
<evidence type="ECO:0000256" key="1">
    <source>
        <dbReference type="ARBA" id="ARBA00023015"/>
    </source>
</evidence>